<evidence type="ECO:0000313" key="3">
    <source>
        <dbReference type="Proteomes" id="UP000315673"/>
    </source>
</evidence>
<dbReference type="SUPFAM" id="SSF51735">
    <property type="entry name" value="NAD(P)-binding Rossmann-fold domains"/>
    <property type="match status" value="1"/>
</dbReference>
<evidence type="ECO:0000313" key="2">
    <source>
        <dbReference type="EMBL" id="QDZ08958.1"/>
    </source>
</evidence>
<dbReference type="EMBL" id="CP042306">
    <property type="protein sequence ID" value="QDZ08958.1"/>
    <property type="molecule type" value="Genomic_DNA"/>
</dbReference>
<protein>
    <submittedName>
        <fullName evidence="2">SDR family oxidoreductase</fullName>
    </submittedName>
</protein>
<proteinExistence type="inferred from homology"/>
<dbReference type="PANTHER" id="PTHR42760">
    <property type="entry name" value="SHORT-CHAIN DEHYDROGENASES/REDUCTASES FAMILY MEMBER"/>
    <property type="match status" value="1"/>
</dbReference>
<dbReference type="KEGG" id="spai:FPZ24_00005"/>
<evidence type="ECO:0000256" key="1">
    <source>
        <dbReference type="ARBA" id="ARBA00006484"/>
    </source>
</evidence>
<sequence length="260" mass="26678">MRVTGKTALVMGAGQSPGETIGNGRAIATLLAREGARVWCADRDLARAEETVAAIVADGGRAQAIACDVTNRADCEAAISAAGAVDILVNNVGIGGKDGPAHNIAEDAFDRILAVNLKGVLNGIAAAVPGMRERKGGAIVSISSLAGIAGWHMVAYETSKAAVNRLTQSTALANAKYGIRVNAVAPGLMDTPMAIDGIARARGLDRETVRAERAQRVPLLAQMGDAWDTAYATLFLCSDEAKFVTGVILPVDGGMGARIG</sequence>
<dbReference type="PRINTS" id="PR00080">
    <property type="entry name" value="SDRFAMILY"/>
</dbReference>
<dbReference type="OrthoDB" id="9789398at2"/>
<dbReference type="Proteomes" id="UP000315673">
    <property type="component" value="Chromosome"/>
</dbReference>
<dbReference type="Gene3D" id="3.40.50.720">
    <property type="entry name" value="NAD(P)-binding Rossmann-like Domain"/>
    <property type="match status" value="1"/>
</dbReference>
<dbReference type="GO" id="GO:0006633">
    <property type="term" value="P:fatty acid biosynthetic process"/>
    <property type="evidence" value="ECO:0007669"/>
    <property type="project" value="TreeGrafter"/>
</dbReference>
<dbReference type="FunFam" id="3.40.50.720:FF:000084">
    <property type="entry name" value="Short-chain dehydrogenase reductase"/>
    <property type="match status" value="1"/>
</dbReference>
<dbReference type="Pfam" id="PF13561">
    <property type="entry name" value="adh_short_C2"/>
    <property type="match status" value="1"/>
</dbReference>
<keyword evidence="3" id="KW-1185">Reference proteome</keyword>
<dbReference type="GO" id="GO:0048038">
    <property type="term" value="F:quinone binding"/>
    <property type="evidence" value="ECO:0007669"/>
    <property type="project" value="TreeGrafter"/>
</dbReference>
<reference evidence="2 3" key="1">
    <citation type="submission" date="2019-07" db="EMBL/GenBank/DDBJ databases">
        <title>Full genome sequence of Sphingomonas sp. 4R-6-7(HKS19).</title>
        <authorList>
            <person name="Im W.-T."/>
        </authorList>
    </citation>
    <scope>NUCLEOTIDE SEQUENCE [LARGE SCALE GENOMIC DNA]</scope>
    <source>
        <strain evidence="2 3">HKS19</strain>
    </source>
</reference>
<dbReference type="PANTHER" id="PTHR42760:SF122">
    <property type="entry name" value="NAD(P)-BINDING PROTEIN"/>
    <property type="match status" value="1"/>
</dbReference>
<gene>
    <name evidence="2" type="ORF">FPZ24_00005</name>
</gene>
<dbReference type="InterPro" id="IPR036291">
    <property type="entry name" value="NAD(P)-bd_dom_sf"/>
</dbReference>
<accession>A0A5B8LL62</accession>
<name>A0A5B8LL62_9SPHN</name>
<dbReference type="PRINTS" id="PR00081">
    <property type="entry name" value="GDHRDH"/>
</dbReference>
<comment type="similarity">
    <text evidence="1">Belongs to the short-chain dehydrogenases/reductases (SDR) family.</text>
</comment>
<dbReference type="InterPro" id="IPR002347">
    <property type="entry name" value="SDR_fam"/>
</dbReference>
<dbReference type="AlphaFoldDB" id="A0A5B8LL62"/>
<organism evidence="2 3">
    <name type="scientific">Sphingomonas panacisoli</name>
    <dbReference type="NCBI Taxonomy" id="1813879"/>
    <lineage>
        <taxon>Bacteria</taxon>
        <taxon>Pseudomonadati</taxon>
        <taxon>Pseudomonadota</taxon>
        <taxon>Alphaproteobacteria</taxon>
        <taxon>Sphingomonadales</taxon>
        <taxon>Sphingomonadaceae</taxon>
        <taxon>Sphingomonas</taxon>
    </lineage>
</organism>
<dbReference type="GO" id="GO:0016616">
    <property type="term" value="F:oxidoreductase activity, acting on the CH-OH group of donors, NAD or NADP as acceptor"/>
    <property type="evidence" value="ECO:0007669"/>
    <property type="project" value="TreeGrafter"/>
</dbReference>